<comment type="caution">
    <text evidence="2">The sequence shown here is derived from an EMBL/GenBank/DDBJ whole genome shotgun (WGS) entry which is preliminary data.</text>
</comment>
<protein>
    <recommendedName>
        <fullName evidence="1">Enoyl reductase (ER) domain-containing protein</fullName>
    </recommendedName>
</protein>
<dbReference type="CDD" id="cd08249">
    <property type="entry name" value="enoyl_reductase_like"/>
    <property type="match status" value="1"/>
</dbReference>
<dbReference type="PANTHER" id="PTHR45348">
    <property type="entry name" value="HYPOTHETICAL OXIDOREDUCTASE (EUROFUNG)"/>
    <property type="match status" value="1"/>
</dbReference>
<dbReference type="Gene3D" id="3.40.50.720">
    <property type="entry name" value="NAD(P)-binding Rossmann-like Domain"/>
    <property type="match status" value="1"/>
</dbReference>
<sequence>MSSTQKALAVEKKFGDFVLHDVEKYKPGAGEILIKIKAAALNPADWKIQKYGIIVEEFPVILGFDVAGDVEEVGEGVTEFAKGDRVFCQRELGGTKGGFQQFVLSPAATTAKASQIPPNISYDEAASIPVALSTAYVGLYNHHPYGAGLSAPLSRADEDKYSGEPFVVLGGGSSVGQLAIQLAKLSGFSPIITTASLKHADFLKSLGATHTFDRNLSLDALKAGVEAATSGKLIKIVYDAISIEATQEAGISLLAPGGQLVLVLFPKVKAQDNKTVFTVASALRLPSNVEILETLYHEKVAGFLERGVIKPNRVEVLSQGLSGIPDGLKRMEADQVSGMKLIAHPQEMN</sequence>
<dbReference type="PANTHER" id="PTHR45348:SF2">
    <property type="entry name" value="ZINC-TYPE ALCOHOL DEHYDROGENASE-LIKE PROTEIN C2E1P3.01"/>
    <property type="match status" value="1"/>
</dbReference>
<dbReference type="InterPro" id="IPR013149">
    <property type="entry name" value="ADH-like_C"/>
</dbReference>
<evidence type="ECO:0000313" key="2">
    <source>
        <dbReference type="EMBL" id="KAJ3512077.1"/>
    </source>
</evidence>
<evidence type="ECO:0000313" key="3">
    <source>
        <dbReference type="Proteomes" id="UP001148786"/>
    </source>
</evidence>
<dbReference type="Pfam" id="PF00107">
    <property type="entry name" value="ADH_zinc_N"/>
    <property type="match status" value="1"/>
</dbReference>
<keyword evidence="3" id="KW-1185">Reference proteome</keyword>
<feature type="domain" description="Enoyl reductase (ER)" evidence="1">
    <location>
        <begin position="15"/>
        <end position="343"/>
    </location>
</feature>
<name>A0A9W8K4P7_9AGAR</name>
<dbReference type="InterPro" id="IPR011032">
    <property type="entry name" value="GroES-like_sf"/>
</dbReference>
<dbReference type="SUPFAM" id="SSF50129">
    <property type="entry name" value="GroES-like"/>
    <property type="match status" value="1"/>
</dbReference>
<dbReference type="Gene3D" id="3.90.180.10">
    <property type="entry name" value="Medium-chain alcohol dehydrogenases, catalytic domain"/>
    <property type="match status" value="1"/>
</dbReference>
<dbReference type="Proteomes" id="UP001148786">
    <property type="component" value="Unassembled WGS sequence"/>
</dbReference>
<dbReference type="EMBL" id="JANKHO010000283">
    <property type="protein sequence ID" value="KAJ3512077.1"/>
    <property type="molecule type" value="Genomic_DNA"/>
</dbReference>
<dbReference type="GO" id="GO:0016651">
    <property type="term" value="F:oxidoreductase activity, acting on NAD(P)H"/>
    <property type="evidence" value="ECO:0007669"/>
    <property type="project" value="InterPro"/>
</dbReference>
<dbReference type="InterPro" id="IPR013154">
    <property type="entry name" value="ADH-like_N"/>
</dbReference>
<dbReference type="SMART" id="SM00829">
    <property type="entry name" value="PKS_ER"/>
    <property type="match status" value="1"/>
</dbReference>
<evidence type="ECO:0000259" key="1">
    <source>
        <dbReference type="SMART" id="SM00829"/>
    </source>
</evidence>
<organism evidence="2 3">
    <name type="scientific">Agrocybe chaxingu</name>
    <dbReference type="NCBI Taxonomy" id="84603"/>
    <lineage>
        <taxon>Eukaryota</taxon>
        <taxon>Fungi</taxon>
        <taxon>Dikarya</taxon>
        <taxon>Basidiomycota</taxon>
        <taxon>Agaricomycotina</taxon>
        <taxon>Agaricomycetes</taxon>
        <taxon>Agaricomycetidae</taxon>
        <taxon>Agaricales</taxon>
        <taxon>Agaricineae</taxon>
        <taxon>Strophariaceae</taxon>
        <taxon>Agrocybe</taxon>
    </lineage>
</organism>
<dbReference type="AlphaFoldDB" id="A0A9W8K4P7"/>
<gene>
    <name evidence="2" type="ORF">NLJ89_g3734</name>
</gene>
<dbReference type="OrthoDB" id="3233595at2759"/>
<accession>A0A9W8K4P7</accession>
<dbReference type="InterPro" id="IPR020843">
    <property type="entry name" value="ER"/>
</dbReference>
<dbReference type="InterPro" id="IPR047122">
    <property type="entry name" value="Trans-enoyl_RdTase-like"/>
</dbReference>
<reference evidence="2" key="1">
    <citation type="submission" date="2022-07" db="EMBL/GenBank/DDBJ databases">
        <title>Genome Sequence of Agrocybe chaxingu.</title>
        <authorList>
            <person name="Buettner E."/>
        </authorList>
    </citation>
    <scope>NUCLEOTIDE SEQUENCE</scope>
    <source>
        <strain evidence="2">MP-N11</strain>
    </source>
</reference>
<proteinExistence type="predicted"/>
<dbReference type="Pfam" id="PF08240">
    <property type="entry name" value="ADH_N"/>
    <property type="match status" value="1"/>
</dbReference>
<dbReference type="SUPFAM" id="SSF51735">
    <property type="entry name" value="NAD(P)-binding Rossmann-fold domains"/>
    <property type="match status" value="1"/>
</dbReference>
<dbReference type="InterPro" id="IPR036291">
    <property type="entry name" value="NAD(P)-bd_dom_sf"/>
</dbReference>